<proteinExistence type="inferred from homology"/>
<dbReference type="Gene3D" id="3.40.50.300">
    <property type="entry name" value="P-loop containing nucleotide triphosphate hydrolases"/>
    <property type="match status" value="2"/>
</dbReference>
<dbReference type="PANTHER" id="PTHR10903:SF186">
    <property type="entry name" value="GTPASE IMAP FAMILY MEMBER 4-LIKE-RELATED"/>
    <property type="match status" value="1"/>
</dbReference>
<evidence type="ECO:0000313" key="6">
    <source>
        <dbReference type="Proteomes" id="UP001479290"/>
    </source>
</evidence>
<protein>
    <recommendedName>
        <fullName evidence="4">AIG1-type G domain-containing protein</fullName>
    </recommendedName>
</protein>
<accession>A0AAW2AEL5</accession>
<dbReference type="PANTHER" id="PTHR10903">
    <property type="entry name" value="GTPASE, IMAP FAMILY MEMBER-RELATED"/>
    <property type="match status" value="1"/>
</dbReference>
<organism evidence="5 6">
    <name type="scientific">Culter alburnus</name>
    <name type="common">Topmouth culter</name>
    <dbReference type="NCBI Taxonomy" id="194366"/>
    <lineage>
        <taxon>Eukaryota</taxon>
        <taxon>Metazoa</taxon>
        <taxon>Chordata</taxon>
        <taxon>Craniata</taxon>
        <taxon>Vertebrata</taxon>
        <taxon>Euteleostomi</taxon>
        <taxon>Actinopterygii</taxon>
        <taxon>Neopterygii</taxon>
        <taxon>Teleostei</taxon>
        <taxon>Ostariophysi</taxon>
        <taxon>Cypriniformes</taxon>
        <taxon>Xenocyprididae</taxon>
        <taxon>Xenocypridinae</taxon>
        <taxon>Culter</taxon>
    </lineage>
</organism>
<dbReference type="SUPFAM" id="SSF52540">
    <property type="entry name" value="P-loop containing nucleoside triphosphate hydrolases"/>
    <property type="match status" value="2"/>
</dbReference>
<dbReference type="GO" id="GO:0005525">
    <property type="term" value="F:GTP binding"/>
    <property type="evidence" value="ECO:0007669"/>
    <property type="project" value="UniProtKB-KW"/>
</dbReference>
<evidence type="ECO:0000313" key="5">
    <source>
        <dbReference type="EMBL" id="KAK9971258.1"/>
    </source>
</evidence>
<sequence length="425" mass="48412">MEAKDKLQIVLLGTTGSGKSATGNTILGEKVFQSYVSTQSVTLSYQTGRKIINETEVTVVDTPGWYCNKMPEKEVVSALMKAIRSLKEPYAFLMVIPIGSFTHKEIEMISKLSKKLGEEFKNHTTILFSFSDNLESKTFDQFLEEEEGELHEFIQRCGNRVYTWNNKDKSSVTNLDKMLQDLKKTQRMNEDSKKSYLSTVYTQQDQDLNTFDEAGSSDVELKRHKRYTSKPMDQPNEAVRVVVLGMAGVGKTSTIKTLLRQSFQNERSTPPVHKTSWSGMNFMLIDSSGFQSVNEVKSVVSQALLHAYPGPHVIMIIIRVERVTEEILQMINDIHACLDDSIKHTMIVFSRKDDLADKPIGEFIKECSELNQIVEMHKERFHALNNKDINDQTQVNELFKMISAIYHDNNGDFIKETSGKHGREK</sequence>
<keyword evidence="3" id="KW-0342">GTP-binding</keyword>
<comment type="similarity">
    <text evidence="1">Belongs to the TRAFAC class TrmE-Era-EngA-EngB-Septin-like GTPase superfamily. AIG1/Toc34/Toc159-like paraseptin GTPase family. IAN subfamily.</text>
</comment>
<reference evidence="5 6" key="1">
    <citation type="submission" date="2024-05" db="EMBL/GenBank/DDBJ databases">
        <title>A high-quality chromosomal-level genome assembly of Topmouth culter (Culter alburnus).</title>
        <authorList>
            <person name="Zhao H."/>
        </authorList>
    </citation>
    <scope>NUCLEOTIDE SEQUENCE [LARGE SCALE GENOMIC DNA]</scope>
    <source>
        <strain evidence="5">CATC2023</strain>
        <tissue evidence="5">Muscle</tissue>
    </source>
</reference>
<dbReference type="Proteomes" id="UP001479290">
    <property type="component" value="Unassembled WGS sequence"/>
</dbReference>
<feature type="domain" description="AIG1-type G" evidence="4">
    <location>
        <begin position="236"/>
        <end position="423"/>
    </location>
</feature>
<dbReference type="InterPro" id="IPR027417">
    <property type="entry name" value="P-loop_NTPase"/>
</dbReference>
<feature type="domain" description="AIG1-type G" evidence="4">
    <location>
        <begin position="4"/>
        <end position="205"/>
    </location>
</feature>
<dbReference type="Pfam" id="PF04548">
    <property type="entry name" value="AIG1"/>
    <property type="match status" value="2"/>
</dbReference>
<dbReference type="EMBL" id="JAWDJR010000007">
    <property type="protein sequence ID" value="KAK9971258.1"/>
    <property type="molecule type" value="Genomic_DNA"/>
</dbReference>
<keyword evidence="6" id="KW-1185">Reference proteome</keyword>
<dbReference type="InterPro" id="IPR006703">
    <property type="entry name" value="G_AIG1"/>
</dbReference>
<dbReference type="FunFam" id="3.40.50.300:FF:000366">
    <property type="entry name" value="GTPase, IMAP family member 2"/>
    <property type="match status" value="1"/>
</dbReference>
<dbReference type="InterPro" id="IPR045058">
    <property type="entry name" value="GIMA/IAN/Toc"/>
</dbReference>
<name>A0AAW2AEL5_CULAL</name>
<evidence type="ECO:0000259" key="4">
    <source>
        <dbReference type="PROSITE" id="PS51720"/>
    </source>
</evidence>
<comment type="caution">
    <text evidence="5">The sequence shown here is derived from an EMBL/GenBank/DDBJ whole genome shotgun (WGS) entry which is preliminary data.</text>
</comment>
<keyword evidence="2" id="KW-0547">Nucleotide-binding</keyword>
<dbReference type="AlphaFoldDB" id="A0AAW2AEL5"/>
<gene>
    <name evidence="5" type="ORF">ABG768_024632</name>
</gene>
<dbReference type="PROSITE" id="PS51720">
    <property type="entry name" value="G_AIG1"/>
    <property type="match status" value="2"/>
</dbReference>
<evidence type="ECO:0000256" key="3">
    <source>
        <dbReference type="ARBA" id="ARBA00023134"/>
    </source>
</evidence>
<evidence type="ECO:0000256" key="1">
    <source>
        <dbReference type="ARBA" id="ARBA00008535"/>
    </source>
</evidence>
<evidence type="ECO:0000256" key="2">
    <source>
        <dbReference type="ARBA" id="ARBA00022741"/>
    </source>
</evidence>